<keyword evidence="1" id="KW-0560">Oxidoreductase</keyword>
<evidence type="ECO:0000313" key="2">
    <source>
        <dbReference type="EMBL" id="KWX04677.1"/>
    </source>
</evidence>
<dbReference type="AlphaFoldDB" id="A0A132N3R7"/>
<gene>
    <name evidence="1" type="ORF">LI90_1997</name>
    <name evidence="2" type="ORF">TH66_05540</name>
    <name evidence="3" type="ORF">TR74_20575</name>
</gene>
<dbReference type="Proteomes" id="UP000070659">
    <property type="component" value="Unassembled WGS sequence"/>
</dbReference>
<evidence type="ECO:0000313" key="4">
    <source>
        <dbReference type="Proteomes" id="UP000070188"/>
    </source>
</evidence>
<dbReference type="STRING" id="1469144.LI90_1997"/>
<reference evidence="4" key="3">
    <citation type="submission" date="2015-04" db="EMBL/GenBank/DDBJ databases">
        <title>Physiological reanalysis, assessment of diazotrophy, and genome sequences of multiple isolates of Streptomyces thermoautotrophicus.</title>
        <authorList>
            <person name="MacKellar D.C."/>
            <person name="Lieber L."/>
            <person name="Norman J."/>
            <person name="Bolger A."/>
            <person name="Tobin C."/>
            <person name="Murray J.W."/>
            <person name="Chang R."/>
            <person name="Ford T."/>
            <person name="Nguyen P.Q."/>
            <person name="Woodward J."/>
            <person name="Permingeat H."/>
            <person name="Joshi N.S."/>
            <person name="Silver P.A."/>
            <person name="Usadel B."/>
            <person name="Rutherford A.W."/>
            <person name="Friesen M."/>
            <person name="Prell J."/>
        </authorList>
    </citation>
    <scope>NUCLEOTIDE SEQUENCE [LARGE SCALE GENOMIC DNA]</scope>
    <source>
        <strain evidence="4">H1</strain>
    </source>
</reference>
<reference evidence="5" key="2">
    <citation type="submission" date="2015-02" db="EMBL/GenBank/DDBJ databases">
        <title>Physiological reanalysis, assessment of diazotrophy, and genome sequences of multiple isolates of Streptomyces thermoautotrophicus.</title>
        <authorList>
            <person name="MacKellar D.C."/>
            <person name="Lieber L."/>
            <person name="Norman J."/>
            <person name="Bolger A."/>
            <person name="Tobin C."/>
            <person name="Murray J.W."/>
            <person name="Friesen M."/>
            <person name="Prell J."/>
        </authorList>
    </citation>
    <scope>NUCLEOTIDE SEQUENCE [LARGE SCALE GENOMIC DNA]</scope>
    <source>
        <strain evidence="5">UBT1</strain>
    </source>
</reference>
<dbReference type="Proteomes" id="UP000070188">
    <property type="component" value="Unassembled WGS sequence"/>
</dbReference>
<evidence type="ECO:0000313" key="6">
    <source>
        <dbReference type="Proteomes" id="UP000070659"/>
    </source>
</evidence>
<keyword evidence="1" id="KW-0575">Peroxidase</keyword>
<evidence type="ECO:0000313" key="3">
    <source>
        <dbReference type="EMBL" id="KWX06874.1"/>
    </source>
</evidence>
<sequence>MHEILVQYEQYEGGSAEAERLLFEQLTRDLMRVQVKVKERSGAADIARACHAKAVLGTTTTDSSSGSSSGA</sequence>
<evidence type="ECO:0000313" key="1">
    <source>
        <dbReference type="EMBL" id="KWX00969.1"/>
    </source>
</evidence>
<reference evidence="2 6" key="1">
    <citation type="submission" date="2015-02" db="EMBL/GenBank/DDBJ databases">
        <title>Physiological reanalysis, assessment of diazotrophy, and genome sequences of multiple isolates of Streptomyces thermoautotrophicus.</title>
        <authorList>
            <person name="MacKellar D.C."/>
            <person name="Lieber L."/>
            <person name="Norman J."/>
            <person name="Bolger A."/>
            <person name="Tobin C."/>
            <person name="Murray J.W."/>
            <person name="Prell J."/>
        </authorList>
    </citation>
    <scope>NUCLEOTIDE SEQUENCE [LARGE SCALE GENOMIC DNA]</scope>
    <source>
        <strain evidence="2 6">UBT1</strain>
    </source>
</reference>
<reference evidence="1" key="4">
    <citation type="submission" date="2015-04" db="EMBL/GenBank/DDBJ databases">
        <title>Physiological reanalysis, assessment of diazotrophy, and genome sequences of multiple isolates of Streptomyces thermoautotrophicus.</title>
        <authorList>
            <person name="MacKellar D.C."/>
            <person name="Lieber L."/>
            <person name="Norman J."/>
            <person name="Bolger A."/>
            <person name="Tobin C."/>
            <person name="Murray J.W."/>
            <person name="Woodward J."/>
            <person name="Friesen M."/>
            <person name="Prell J."/>
        </authorList>
    </citation>
    <scope>NUCLEOTIDE SEQUENCE [LARGE SCALE GENOMIC DNA]</scope>
    <source>
        <strain evidence="1">H1</strain>
    </source>
</reference>
<dbReference type="Proteomes" id="UP000070598">
    <property type="component" value="Unassembled WGS sequence"/>
</dbReference>
<comment type="caution">
    <text evidence="2">The sequence shown here is derived from an EMBL/GenBank/DDBJ whole genome shotgun (WGS) entry which is preliminary data.</text>
</comment>
<proteinExistence type="predicted"/>
<dbReference type="OrthoDB" id="9765610at2"/>
<dbReference type="RefSeq" id="WP_066886988.1">
    <property type="nucleotide sequence ID" value="NZ_JYIJ01000014.1"/>
</dbReference>
<name>A0A132N3R7_9ACTN</name>
<protein>
    <submittedName>
        <fullName evidence="1">Putative peroxidase</fullName>
    </submittedName>
</protein>
<dbReference type="PATRIC" id="fig|1469144.10.peg.2163"/>
<organism evidence="2 6">
    <name type="scientific">Carbonactinospora thermoautotrophica</name>
    <dbReference type="NCBI Taxonomy" id="1469144"/>
    <lineage>
        <taxon>Bacteria</taxon>
        <taxon>Bacillati</taxon>
        <taxon>Actinomycetota</taxon>
        <taxon>Actinomycetes</taxon>
        <taxon>Kitasatosporales</taxon>
        <taxon>Carbonactinosporaceae</taxon>
        <taxon>Carbonactinospora</taxon>
    </lineage>
</organism>
<dbReference type="EMBL" id="JYIJ01000014">
    <property type="protein sequence ID" value="KWX04677.1"/>
    <property type="molecule type" value="Genomic_DNA"/>
</dbReference>
<evidence type="ECO:0000313" key="5">
    <source>
        <dbReference type="Proteomes" id="UP000070598"/>
    </source>
</evidence>
<dbReference type="GO" id="GO:0004601">
    <property type="term" value="F:peroxidase activity"/>
    <property type="evidence" value="ECO:0007669"/>
    <property type="project" value="UniProtKB-KW"/>
</dbReference>
<accession>A0A132N3R7</accession>
<keyword evidence="4" id="KW-1185">Reference proteome</keyword>
<dbReference type="EMBL" id="LAXD01000001">
    <property type="protein sequence ID" value="KWX00969.1"/>
    <property type="molecule type" value="Genomic_DNA"/>
</dbReference>
<dbReference type="EMBL" id="JYIK01001084">
    <property type="protein sequence ID" value="KWX06874.1"/>
    <property type="molecule type" value="Genomic_DNA"/>
</dbReference>